<comment type="catalytic activity">
    <reaction evidence="4">
        <text>a quaternary ammonium(out) + ATP + H2O = a quaternary ammonium(in) + ADP + phosphate + H(+)</text>
        <dbReference type="Rhea" id="RHEA:11036"/>
        <dbReference type="ChEBI" id="CHEBI:15377"/>
        <dbReference type="ChEBI" id="CHEBI:15378"/>
        <dbReference type="ChEBI" id="CHEBI:30616"/>
        <dbReference type="ChEBI" id="CHEBI:35267"/>
        <dbReference type="ChEBI" id="CHEBI:43474"/>
        <dbReference type="ChEBI" id="CHEBI:456216"/>
        <dbReference type="EC" id="7.6.2.9"/>
    </reaction>
</comment>
<comment type="subunit">
    <text evidence="5">The complex is composed of two ATP-binding proteins (OpuCA), two transmembrane proteins (OpuCB and OpuCD) and a solute-binding protein (OpuCC).</text>
</comment>
<gene>
    <name evidence="9" type="ORF">ACZ11_13745</name>
</gene>
<dbReference type="GO" id="GO:0015418">
    <property type="term" value="F:ABC-type quaternary ammonium compound transporting activity"/>
    <property type="evidence" value="ECO:0007669"/>
    <property type="project" value="UniProtKB-EC"/>
</dbReference>
<evidence type="ECO:0000256" key="6">
    <source>
        <dbReference type="ARBA" id="ARBA00066388"/>
    </source>
</evidence>
<dbReference type="InterPro" id="IPR027417">
    <property type="entry name" value="P-loop_NTPase"/>
</dbReference>
<dbReference type="EMBL" id="LFXJ01000005">
    <property type="protein sequence ID" value="KMY33122.1"/>
    <property type="molecule type" value="Genomic_DNA"/>
</dbReference>
<sequence>MKISLTNIEKKYEQAQALLPINIELDSKFITILGQSGCGKTTLLKILAGLEQPTNGEIRFDETIIYSSKLRKNVKPNKRNLAMVFQDFALWPHMTIFQNIAFGLKGIVPKSDIPTRVEHVMRLVKMEGFEKRKPGELSGGQQQRVALARALATNPKLILFDEPLSALDAVLREKMQDEIMHIIHELDCQAIFVTHDQTEAMAMSDQIIVMEAGRIAQVGTPEEIYHAPATSYVADFIGKVNWFDKGNYIVRPEGVSRLPRPGTIAKQAMIVKSTFVGDRYLVQAQVEGKHWSFYEAEPIEHGKQLEVFIDEKRIYQLEGLH</sequence>
<dbReference type="FunFam" id="3.40.50.300:FF:000425">
    <property type="entry name" value="Probable ABC transporter, ATP-binding subunit"/>
    <property type="match status" value="1"/>
</dbReference>
<dbReference type="SUPFAM" id="SSF52540">
    <property type="entry name" value="P-loop containing nucleoside triphosphate hydrolases"/>
    <property type="match status" value="1"/>
</dbReference>
<dbReference type="GO" id="GO:0005524">
    <property type="term" value="F:ATP binding"/>
    <property type="evidence" value="ECO:0007669"/>
    <property type="project" value="UniProtKB-KW"/>
</dbReference>
<dbReference type="PROSITE" id="PS00211">
    <property type="entry name" value="ABC_TRANSPORTER_1"/>
    <property type="match status" value="1"/>
</dbReference>
<dbReference type="PANTHER" id="PTHR42781">
    <property type="entry name" value="SPERMIDINE/PUTRESCINE IMPORT ATP-BINDING PROTEIN POTA"/>
    <property type="match status" value="1"/>
</dbReference>
<dbReference type="Gene3D" id="3.40.50.300">
    <property type="entry name" value="P-loop containing nucleotide triphosphate hydrolases"/>
    <property type="match status" value="1"/>
</dbReference>
<organism evidence="9 10">
    <name type="scientific">Lysinibacillus xylanilyticus</name>
    <dbReference type="NCBI Taxonomy" id="582475"/>
    <lineage>
        <taxon>Bacteria</taxon>
        <taxon>Bacillati</taxon>
        <taxon>Bacillota</taxon>
        <taxon>Bacilli</taxon>
        <taxon>Bacillales</taxon>
        <taxon>Bacillaceae</taxon>
        <taxon>Lysinibacillus</taxon>
    </lineage>
</organism>
<keyword evidence="3 9" id="KW-0067">ATP-binding</keyword>
<dbReference type="InterPro" id="IPR003593">
    <property type="entry name" value="AAA+_ATPase"/>
</dbReference>
<dbReference type="InterPro" id="IPR050093">
    <property type="entry name" value="ABC_SmlMolc_Importer"/>
</dbReference>
<dbReference type="GO" id="GO:0016887">
    <property type="term" value="F:ATP hydrolysis activity"/>
    <property type="evidence" value="ECO:0007669"/>
    <property type="project" value="InterPro"/>
</dbReference>
<dbReference type="SMART" id="SM00382">
    <property type="entry name" value="AAA"/>
    <property type="match status" value="1"/>
</dbReference>
<evidence type="ECO:0000313" key="9">
    <source>
        <dbReference type="EMBL" id="KMY33122.1"/>
    </source>
</evidence>
<dbReference type="PATRIC" id="fig|582475.4.peg.2415"/>
<dbReference type="OrthoDB" id="9790614at2"/>
<evidence type="ECO:0000256" key="7">
    <source>
        <dbReference type="ARBA" id="ARBA00070305"/>
    </source>
</evidence>
<keyword evidence="2" id="KW-0547">Nucleotide-binding</keyword>
<evidence type="ECO:0000256" key="3">
    <source>
        <dbReference type="ARBA" id="ARBA00022840"/>
    </source>
</evidence>
<dbReference type="Pfam" id="PF00005">
    <property type="entry name" value="ABC_tran"/>
    <property type="match status" value="1"/>
</dbReference>
<keyword evidence="1" id="KW-0813">Transport</keyword>
<evidence type="ECO:0000259" key="8">
    <source>
        <dbReference type="PROSITE" id="PS50893"/>
    </source>
</evidence>
<dbReference type="PANTHER" id="PTHR42781:SF4">
    <property type="entry name" value="SPERMIDINE_PUTRESCINE IMPORT ATP-BINDING PROTEIN POTA"/>
    <property type="match status" value="1"/>
</dbReference>
<accession>A0A0K9FFV3</accession>
<proteinExistence type="predicted"/>
<reference evidence="10" key="1">
    <citation type="submission" date="2015-07" db="EMBL/GenBank/DDBJ databases">
        <authorList>
            <consortium name="Consortium for Microbial Forensics and Genomics (microFORGE)"/>
            <person name="Knight B.M."/>
            <person name="Roberts D.P."/>
            <person name="Lin D."/>
            <person name="Hari K."/>
            <person name="Fletcher J."/>
            <person name="Melcher U."/>
            <person name="Blagden T."/>
            <person name="Winegar R.A."/>
        </authorList>
    </citation>
    <scope>NUCLEOTIDE SEQUENCE [LARGE SCALE GENOMIC DNA]</scope>
    <source>
        <strain evidence="10">DSM 23493</strain>
    </source>
</reference>
<protein>
    <recommendedName>
        <fullName evidence="7">Carnitine transport ATP-binding protein OpuCA</fullName>
        <ecNumber evidence="6">7.6.2.9</ecNumber>
    </recommendedName>
</protein>
<comment type="caution">
    <text evidence="9">The sequence shown here is derived from an EMBL/GenBank/DDBJ whole genome shotgun (WGS) entry which is preliminary data.</text>
</comment>
<evidence type="ECO:0000256" key="2">
    <source>
        <dbReference type="ARBA" id="ARBA00022741"/>
    </source>
</evidence>
<name>A0A0K9FFV3_9BACI</name>
<dbReference type="InterPro" id="IPR017871">
    <property type="entry name" value="ABC_transporter-like_CS"/>
</dbReference>
<evidence type="ECO:0000256" key="4">
    <source>
        <dbReference type="ARBA" id="ARBA00052482"/>
    </source>
</evidence>
<dbReference type="EC" id="7.6.2.9" evidence="6"/>
<feature type="domain" description="ABC transporter" evidence="8">
    <location>
        <begin position="3"/>
        <end position="237"/>
    </location>
</feature>
<dbReference type="AlphaFoldDB" id="A0A0K9FFV3"/>
<dbReference type="PROSITE" id="PS50893">
    <property type="entry name" value="ABC_TRANSPORTER_2"/>
    <property type="match status" value="1"/>
</dbReference>
<dbReference type="InterPro" id="IPR003439">
    <property type="entry name" value="ABC_transporter-like_ATP-bd"/>
</dbReference>
<evidence type="ECO:0000256" key="1">
    <source>
        <dbReference type="ARBA" id="ARBA00022448"/>
    </source>
</evidence>
<evidence type="ECO:0000256" key="5">
    <source>
        <dbReference type="ARBA" id="ARBA00063934"/>
    </source>
</evidence>
<dbReference type="Proteomes" id="UP000037326">
    <property type="component" value="Unassembled WGS sequence"/>
</dbReference>
<evidence type="ECO:0000313" key="10">
    <source>
        <dbReference type="Proteomes" id="UP000037326"/>
    </source>
</evidence>